<comment type="caution">
    <text evidence="2">The sequence shown here is derived from an EMBL/GenBank/DDBJ whole genome shotgun (WGS) entry which is preliminary data.</text>
</comment>
<dbReference type="Proteomes" id="UP000187412">
    <property type="component" value="Unassembled WGS sequence"/>
</dbReference>
<keyword evidence="3" id="KW-1185">Reference proteome</keyword>
<evidence type="ECO:0000259" key="1">
    <source>
        <dbReference type="PROSITE" id="PS50234"/>
    </source>
</evidence>
<dbReference type="EMBL" id="MPTB01000042">
    <property type="protein sequence ID" value="OMD42003.1"/>
    <property type="molecule type" value="Genomic_DNA"/>
</dbReference>
<dbReference type="InterPro" id="IPR036465">
    <property type="entry name" value="vWFA_dom_sf"/>
</dbReference>
<evidence type="ECO:0000313" key="2">
    <source>
        <dbReference type="EMBL" id="OMD42003.1"/>
    </source>
</evidence>
<dbReference type="CDD" id="cd00198">
    <property type="entry name" value="vWFA"/>
    <property type="match status" value="1"/>
</dbReference>
<gene>
    <name evidence="2" type="ORF">BSK56_26280</name>
</gene>
<proteinExistence type="predicted"/>
<dbReference type="PROSITE" id="PS50234">
    <property type="entry name" value="VWFA"/>
    <property type="match status" value="1"/>
</dbReference>
<name>A0ABX3H309_PAEBO</name>
<organism evidence="2 3">
    <name type="scientific">Paenibacillus borealis</name>
    <dbReference type="NCBI Taxonomy" id="160799"/>
    <lineage>
        <taxon>Bacteria</taxon>
        <taxon>Bacillati</taxon>
        <taxon>Bacillota</taxon>
        <taxon>Bacilli</taxon>
        <taxon>Bacillales</taxon>
        <taxon>Paenibacillaceae</taxon>
        <taxon>Paenibacillus</taxon>
    </lineage>
</organism>
<protein>
    <recommendedName>
        <fullName evidence="1">VWFA domain-containing protein</fullName>
    </recommendedName>
</protein>
<evidence type="ECO:0000313" key="3">
    <source>
        <dbReference type="Proteomes" id="UP000187412"/>
    </source>
</evidence>
<dbReference type="InterPro" id="IPR002035">
    <property type="entry name" value="VWF_A"/>
</dbReference>
<reference evidence="2 3" key="1">
    <citation type="submission" date="2016-10" db="EMBL/GenBank/DDBJ databases">
        <title>Paenibacillus species isolates.</title>
        <authorList>
            <person name="Beno S.M."/>
        </authorList>
    </citation>
    <scope>NUCLEOTIDE SEQUENCE [LARGE SCALE GENOMIC DNA]</scope>
    <source>
        <strain evidence="2 3">FSL H7-0744</strain>
    </source>
</reference>
<feature type="domain" description="VWFA" evidence="1">
    <location>
        <begin position="26"/>
        <end position="225"/>
    </location>
</feature>
<dbReference type="Gene3D" id="3.40.50.410">
    <property type="entry name" value="von Willebrand factor, type A domain"/>
    <property type="match status" value="1"/>
</dbReference>
<sequence>MTGDLTGGLAPREKYTVQATQSTPALIIYLIDVSASMGLEMNNVRRIDLVKKALVSTIKQMVYRSTKGSRIAARYRIAILPYSDEVDDLLGGIKAIDQIARTATLPELTPMRFTDTALAFQRAEELLLEQLPLMQKCPAPLICHMTDGVHTGEDPEPVAKRIMEMSVPDGNVLIENIFINDHFLEEPVNDPRNWKGILPGMNLKDDYALKLRNMSSALPESYRKMMTEFSYTLQSGALMMLPGSSHEMVSLGFQISASTPIR</sequence>
<accession>A0ABX3H309</accession>
<dbReference type="RefSeq" id="WP_052092410.1">
    <property type="nucleotide sequence ID" value="NZ_MPTB01000042.1"/>
</dbReference>
<dbReference type="SUPFAM" id="SSF53300">
    <property type="entry name" value="vWA-like"/>
    <property type="match status" value="1"/>
</dbReference>